<dbReference type="Gene3D" id="3.10.129.10">
    <property type="entry name" value="Hotdog Thioesterase"/>
    <property type="match status" value="1"/>
</dbReference>
<dbReference type="EMBL" id="JAPWGM010000002">
    <property type="protein sequence ID" value="MCZ4243725.1"/>
    <property type="molecule type" value="Genomic_DNA"/>
</dbReference>
<accession>A0ABT4L736</accession>
<evidence type="ECO:0000313" key="2">
    <source>
        <dbReference type="Proteomes" id="UP001144347"/>
    </source>
</evidence>
<keyword evidence="2" id="KW-1185">Reference proteome</keyword>
<evidence type="ECO:0000313" key="1">
    <source>
        <dbReference type="EMBL" id="MCZ4243725.1"/>
    </source>
</evidence>
<dbReference type="InterPro" id="IPR050563">
    <property type="entry name" value="4-hydroxybenzoyl-CoA_TE"/>
</dbReference>
<dbReference type="PANTHER" id="PTHR31793">
    <property type="entry name" value="4-HYDROXYBENZOYL-COA THIOESTERASE FAMILY MEMBER"/>
    <property type="match status" value="1"/>
</dbReference>
<dbReference type="CDD" id="cd00586">
    <property type="entry name" value="4HBT"/>
    <property type="match status" value="1"/>
</dbReference>
<dbReference type="InterPro" id="IPR029069">
    <property type="entry name" value="HotDog_dom_sf"/>
</dbReference>
<name>A0ABT4L736_9SPHI</name>
<dbReference type="Proteomes" id="UP001144347">
    <property type="component" value="Unassembled WGS sequence"/>
</dbReference>
<dbReference type="PANTHER" id="PTHR31793:SF24">
    <property type="entry name" value="LONG-CHAIN ACYL-COA THIOESTERASE FADM"/>
    <property type="match status" value="1"/>
</dbReference>
<dbReference type="Pfam" id="PF13279">
    <property type="entry name" value="4HBT_2"/>
    <property type="match status" value="1"/>
</dbReference>
<protein>
    <submittedName>
        <fullName evidence="1">Thioesterase family protein</fullName>
    </submittedName>
</protein>
<dbReference type="SUPFAM" id="SSF54637">
    <property type="entry name" value="Thioesterase/thiol ester dehydrase-isomerase"/>
    <property type="match status" value="1"/>
</dbReference>
<gene>
    <name evidence="1" type="ORF">O0955_06880</name>
</gene>
<proteinExistence type="predicted"/>
<comment type="caution">
    <text evidence="1">The sequence shown here is derived from an EMBL/GenBank/DDBJ whole genome shotgun (WGS) entry which is preliminary data.</text>
</comment>
<reference evidence="1" key="1">
    <citation type="submission" date="2022-12" db="EMBL/GenBank/DDBJ databases">
        <title>Genome sequence of HCMS5-2.</title>
        <authorList>
            <person name="Woo H."/>
        </authorList>
    </citation>
    <scope>NUCLEOTIDE SEQUENCE</scope>
    <source>
        <strain evidence="1">HCMS5-2</strain>
    </source>
</reference>
<organism evidence="1 2">
    <name type="scientific">Pedobacter punctiformis</name>
    <dbReference type="NCBI Taxonomy" id="3004097"/>
    <lineage>
        <taxon>Bacteria</taxon>
        <taxon>Pseudomonadati</taxon>
        <taxon>Bacteroidota</taxon>
        <taxon>Sphingobacteriia</taxon>
        <taxon>Sphingobacteriales</taxon>
        <taxon>Sphingobacteriaceae</taxon>
        <taxon>Pedobacter</taxon>
    </lineage>
</organism>
<sequence>MIFKTFWQKTSKSKDKLTDIKRFSDFFNYKTNIPLRFIDFDMMGHVNNSVYFTYLEIARTKYWEEIINWDWKKTGIVIAHAELDYILPILMDDKIAVHVKTSRIGNTSFDLDYQIVKIKGTEEVICSKGKTVCIAVDYANGKPVAIPEAEKQKMLDFEQLNQ</sequence>